<reference evidence="3" key="1">
    <citation type="submission" date="2020-10" db="EMBL/GenBank/DDBJ databases">
        <title>Genome-based taxonomic classification of the species Anabaenopsis elenkinii.</title>
        <authorList>
            <person name="Delbaje E."/>
            <person name="Andreote A.P.D."/>
            <person name="Pellegrinetti T.A."/>
            <person name="Cruz R.B."/>
            <person name="Branco L.H.Z."/>
            <person name="Fiore M.F."/>
        </authorList>
    </citation>
    <scope>NUCLEOTIDE SEQUENCE [LARGE SCALE GENOMIC DNA]</scope>
    <source>
        <strain evidence="3">CCIBt3563</strain>
    </source>
</reference>
<dbReference type="KEGG" id="aee:IM676_09225"/>
<dbReference type="Proteomes" id="UP000593846">
    <property type="component" value="Chromosome"/>
</dbReference>
<evidence type="ECO:0000256" key="1">
    <source>
        <dbReference type="SAM" id="Phobius"/>
    </source>
</evidence>
<dbReference type="EMBL" id="CP063311">
    <property type="protein sequence ID" value="QOV24383.1"/>
    <property type="molecule type" value="Genomic_DNA"/>
</dbReference>
<organism evidence="2 3">
    <name type="scientific">Anabaenopsis elenkinii CCIBt3563</name>
    <dbReference type="NCBI Taxonomy" id="2779889"/>
    <lineage>
        <taxon>Bacteria</taxon>
        <taxon>Bacillati</taxon>
        <taxon>Cyanobacteriota</taxon>
        <taxon>Cyanophyceae</taxon>
        <taxon>Nostocales</taxon>
        <taxon>Nodulariaceae</taxon>
        <taxon>Anabaenopsis</taxon>
    </lineage>
</organism>
<dbReference type="AlphaFoldDB" id="A0A7S6RGA9"/>
<keyword evidence="1" id="KW-1133">Transmembrane helix</keyword>
<feature type="transmembrane region" description="Helical" evidence="1">
    <location>
        <begin position="148"/>
        <end position="173"/>
    </location>
</feature>
<accession>A0A7S6RGA9</accession>
<feature type="transmembrane region" description="Helical" evidence="1">
    <location>
        <begin position="6"/>
        <end position="26"/>
    </location>
</feature>
<evidence type="ECO:0000313" key="3">
    <source>
        <dbReference type="Proteomes" id="UP000593846"/>
    </source>
</evidence>
<keyword evidence="1" id="KW-0472">Membrane</keyword>
<gene>
    <name evidence="2" type="ORF">IM676_09225</name>
</gene>
<name>A0A7S6RGA9_9CYAN</name>
<keyword evidence="1" id="KW-0812">Transmembrane</keyword>
<proteinExistence type="predicted"/>
<dbReference type="RefSeq" id="WP_200989905.1">
    <property type="nucleotide sequence ID" value="NZ_CP063311.1"/>
</dbReference>
<evidence type="ECO:0000313" key="2">
    <source>
        <dbReference type="EMBL" id="QOV24383.1"/>
    </source>
</evidence>
<protein>
    <recommendedName>
        <fullName evidence="4">MotA/TolQ/ExbB proton channel domain-containing protein</fullName>
    </recommendedName>
</protein>
<sequence length="576" mass="63647">MTSIPGELILATLVVIVIPSIVTIWMRWSLYKYLQDVAEKVQRLINHAPGGVQPKIISTLKSRFEKASSKLDQVNTAALIDQVYSQEKFKGFSIEQIEYLCRIIPNLLLAFGLLGTFFGITINLSALSETLNNTAASNINDLVGQIQQSLSGMSIAFVTSLTGLLFSALLTIVNWKFNTSALKYQVISSLEDYLDNIYLPEVQGDTRLDKIVNRMVEQQDEFLTRFGVTVRDAVESSMAKVAEQIIAGNRQATDLARQVYEKFTESAGTISAAAHEFDIAIHQLNAKSQIFKDAANIFANSQFPEKLLAATNNLTQIEERFSNSAGSLASTTTSFNSLVVQLQALGGEIKGVNQISSQILDLNRINQKSLGEIIPQLKEGADSFGKAVTRLDQLENKLMNEAASLEAISGDVRDFIQTINNQAGNISQEMVNGFGKAVTRIEQLENNLMDKAQGLQQITLDMQGFVEIINKHAGTVNTSVGNISQQIDRNYENISQLMNTSNSTLVAEYQKIGNLLLEGVNKQTAVNQDINGNLQDCINHLNDAKHEIYRLRTEVKSSTSQPEDKIIDTFTHEKQI</sequence>
<feature type="transmembrane region" description="Helical" evidence="1">
    <location>
        <begin position="107"/>
        <end position="128"/>
    </location>
</feature>
<keyword evidence="3" id="KW-1185">Reference proteome</keyword>
<evidence type="ECO:0008006" key="4">
    <source>
        <dbReference type="Google" id="ProtNLM"/>
    </source>
</evidence>